<dbReference type="InParanoid" id="A0A165IS76"/>
<evidence type="ECO:0000313" key="3">
    <source>
        <dbReference type="EMBL" id="KZT60910.1"/>
    </source>
</evidence>
<dbReference type="GO" id="GO:0008270">
    <property type="term" value="F:zinc ion binding"/>
    <property type="evidence" value="ECO:0007669"/>
    <property type="project" value="UniProtKB-KW"/>
</dbReference>
<evidence type="ECO:0000259" key="2">
    <source>
        <dbReference type="SMART" id="SM00184"/>
    </source>
</evidence>
<dbReference type="PANTHER" id="PTHR22996">
    <property type="entry name" value="MAHOGUNIN"/>
    <property type="match status" value="1"/>
</dbReference>
<proteinExistence type="predicted"/>
<dbReference type="STRING" id="1353952.A0A165IS76"/>
<dbReference type="SMART" id="SM00184">
    <property type="entry name" value="RING"/>
    <property type="match status" value="1"/>
</dbReference>
<keyword evidence="4" id="KW-1185">Reference proteome</keyword>
<dbReference type="GO" id="GO:0016567">
    <property type="term" value="P:protein ubiquitination"/>
    <property type="evidence" value="ECO:0007669"/>
    <property type="project" value="TreeGrafter"/>
</dbReference>
<protein>
    <recommendedName>
        <fullName evidence="2">RING-type domain-containing protein</fullName>
    </recommendedName>
</protein>
<dbReference type="PANTHER" id="PTHR22996:SF0">
    <property type="entry name" value="RE60872P-RELATED"/>
    <property type="match status" value="1"/>
</dbReference>
<feature type="compositionally biased region" description="Low complexity" evidence="1">
    <location>
        <begin position="1"/>
        <end position="14"/>
    </location>
</feature>
<organism evidence="3 4">
    <name type="scientific">Calocera cornea HHB12733</name>
    <dbReference type="NCBI Taxonomy" id="1353952"/>
    <lineage>
        <taxon>Eukaryota</taxon>
        <taxon>Fungi</taxon>
        <taxon>Dikarya</taxon>
        <taxon>Basidiomycota</taxon>
        <taxon>Agaricomycotina</taxon>
        <taxon>Dacrymycetes</taxon>
        <taxon>Dacrymycetales</taxon>
        <taxon>Dacrymycetaceae</taxon>
        <taxon>Calocera</taxon>
    </lineage>
</organism>
<feature type="compositionally biased region" description="Polar residues" evidence="1">
    <location>
        <begin position="215"/>
        <end position="227"/>
    </location>
</feature>
<feature type="compositionally biased region" description="Low complexity" evidence="1">
    <location>
        <begin position="617"/>
        <end position="628"/>
    </location>
</feature>
<feature type="compositionally biased region" description="Basic and acidic residues" evidence="1">
    <location>
        <begin position="643"/>
        <end position="664"/>
    </location>
</feature>
<sequence>MPPHPAAAAIAGAAEAHHRARHGQGQADVDELFPGANAAAAQLAAEARRKEEEKKDKTLFGPPVGSVGGEERRKWGVSGEEREEVDKDVVKGWVDRSSESSTPTTTLQALTNLKRPSIRLSPLHPPSDASGPDPLAPHILEFSYDADAPLVSISIRVLPPTNQAGEYAGVGLKPEGEEVFLTVAKGGFGQALTAESNALIELGRYEALAPGSPVRLSSPTKALSPTAGSPVGSQLALASRVDGSAAPAPGTPGGRRRFSFLPTRHRQSTTHIMAPAPRTRGPAVPVVDNTAQPPRQDPIISPALAAQLGFQVVDRQEQEREKQRELEREEEERSGVRIGVWLEALDANGKKLPTRNAQATVLHVHRVGPKASSLPAGSPEGDLESGTAPPRLSINADGHAVDTRPWLVRVVHREAIIGRHAFTLHEIYGLASGTSDPHPQPAIAPPPQAHSYPPTAAAPPIDTASHAPECILCLSSPRSVVLMPCRHLVACKECALNMLEFGAGGTIQQPVEDGTDGAPGEPSGAAAGNDTGVVAGLAGLASGRTERRRKRKVKGWFCPICRQAYTSMLRISAAAPAGELVAEIEDETEPKDADHAHAQRASTSTVPAGWKVHEEGSPASRSAANSPAPEEREAPPAEPSSLHQHEHKHEHEAPAGRETSRAPEEEFTTAPATPAPADPLEVEERARA</sequence>
<dbReference type="Pfam" id="PF13920">
    <property type="entry name" value="zf-C3HC4_3"/>
    <property type="match status" value="1"/>
</dbReference>
<feature type="compositionally biased region" description="Polar residues" evidence="1">
    <location>
        <begin position="99"/>
        <end position="111"/>
    </location>
</feature>
<feature type="domain" description="RING-type" evidence="2">
    <location>
        <begin position="470"/>
        <end position="561"/>
    </location>
</feature>
<feature type="region of interest" description="Disordered" evidence="1">
    <location>
        <begin position="43"/>
        <end position="134"/>
    </location>
</feature>
<dbReference type="OrthoDB" id="1711136at2759"/>
<dbReference type="InterPro" id="IPR045194">
    <property type="entry name" value="MGRN1/RNF157-like"/>
</dbReference>
<dbReference type="Gene3D" id="3.30.40.10">
    <property type="entry name" value="Zinc/RING finger domain, C3HC4 (zinc finger)"/>
    <property type="match status" value="1"/>
</dbReference>
<dbReference type="GO" id="GO:0005737">
    <property type="term" value="C:cytoplasm"/>
    <property type="evidence" value="ECO:0007669"/>
    <property type="project" value="TreeGrafter"/>
</dbReference>
<feature type="region of interest" description="Disordered" evidence="1">
    <location>
        <begin position="588"/>
        <end position="688"/>
    </location>
</feature>
<dbReference type="Proteomes" id="UP000076842">
    <property type="component" value="Unassembled WGS sequence"/>
</dbReference>
<dbReference type="InterPro" id="IPR001841">
    <property type="entry name" value="Znf_RING"/>
</dbReference>
<feature type="region of interest" description="Disordered" evidence="1">
    <location>
        <begin position="1"/>
        <end position="27"/>
    </location>
</feature>
<feature type="region of interest" description="Disordered" evidence="1">
    <location>
        <begin position="211"/>
        <end position="259"/>
    </location>
</feature>
<accession>A0A165IS76</accession>
<dbReference type="InterPro" id="IPR013083">
    <property type="entry name" value="Znf_RING/FYVE/PHD"/>
</dbReference>
<dbReference type="AlphaFoldDB" id="A0A165IS76"/>
<gene>
    <name evidence="3" type="ORF">CALCODRAFT_515044</name>
</gene>
<dbReference type="GO" id="GO:0061630">
    <property type="term" value="F:ubiquitin protein ligase activity"/>
    <property type="evidence" value="ECO:0007669"/>
    <property type="project" value="UniProtKB-EC"/>
</dbReference>
<feature type="region of interest" description="Disordered" evidence="1">
    <location>
        <begin position="433"/>
        <end position="454"/>
    </location>
</feature>
<feature type="compositionally biased region" description="Pro residues" evidence="1">
    <location>
        <begin position="438"/>
        <end position="448"/>
    </location>
</feature>
<dbReference type="EMBL" id="KV423927">
    <property type="protein sequence ID" value="KZT60910.1"/>
    <property type="molecule type" value="Genomic_DNA"/>
</dbReference>
<feature type="compositionally biased region" description="Basic and acidic residues" evidence="1">
    <location>
        <begin position="46"/>
        <end position="58"/>
    </location>
</feature>
<evidence type="ECO:0000256" key="1">
    <source>
        <dbReference type="SAM" id="MobiDB-lite"/>
    </source>
</evidence>
<feature type="region of interest" description="Disordered" evidence="1">
    <location>
        <begin position="508"/>
        <end position="531"/>
    </location>
</feature>
<reference evidence="3 4" key="1">
    <citation type="journal article" date="2016" name="Mol. Biol. Evol.">
        <title>Comparative Genomics of Early-Diverging Mushroom-Forming Fungi Provides Insights into the Origins of Lignocellulose Decay Capabilities.</title>
        <authorList>
            <person name="Nagy L.G."/>
            <person name="Riley R."/>
            <person name="Tritt A."/>
            <person name="Adam C."/>
            <person name="Daum C."/>
            <person name="Floudas D."/>
            <person name="Sun H."/>
            <person name="Yadav J.S."/>
            <person name="Pangilinan J."/>
            <person name="Larsson K.H."/>
            <person name="Matsuura K."/>
            <person name="Barry K."/>
            <person name="Labutti K."/>
            <person name="Kuo R."/>
            <person name="Ohm R.A."/>
            <person name="Bhattacharya S.S."/>
            <person name="Shirouzu T."/>
            <person name="Yoshinaga Y."/>
            <person name="Martin F.M."/>
            <person name="Grigoriev I.V."/>
            <person name="Hibbett D.S."/>
        </authorList>
    </citation>
    <scope>NUCLEOTIDE SEQUENCE [LARGE SCALE GENOMIC DNA]</scope>
    <source>
        <strain evidence="3 4">HHB12733</strain>
    </source>
</reference>
<evidence type="ECO:0000313" key="4">
    <source>
        <dbReference type="Proteomes" id="UP000076842"/>
    </source>
</evidence>
<feature type="region of interest" description="Disordered" evidence="1">
    <location>
        <begin position="368"/>
        <end position="389"/>
    </location>
</feature>
<feature type="compositionally biased region" description="Basic and acidic residues" evidence="1">
    <location>
        <begin position="84"/>
        <end position="98"/>
    </location>
</feature>
<name>A0A165IS76_9BASI</name>
<feature type="compositionally biased region" description="Low complexity" evidence="1">
    <location>
        <begin position="518"/>
        <end position="531"/>
    </location>
</feature>